<dbReference type="InterPro" id="IPR013425">
    <property type="entry name" value="Autotrns_rpt"/>
</dbReference>
<dbReference type="InterPro" id="IPR011050">
    <property type="entry name" value="Pectin_lyase_fold/virulence"/>
</dbReference>
<reference evidence="3" key="2">
    <citation type="submission" date="2020-11" db="EMBL/GenBank/DDBJ databases">
        <authorList>
            <consortium name="NCBI Pathogen Detection Project"/>
        </authorList>
    </citation>
    <scope>NUCLEOTIDE SEQUENCE</scope>
    <source>
        <strain evidence="3">YDC697-2</strain>
    </source>
</reference>
<evidence type="ECO:0000313" key="3">
    <source>
        <dbReference type="EMBL" id="HAT1588679.1"/>
    </source>
</evidence>
<dbReference type="PROSITE" id="PS51208">
    <property type="entry name" value="AUTOTRANSPORTER"/>
    <property type="match status" value="1"/>
</dbReference>
<evidence type="ECO:0000256" key="1">
    <source>
        <dbReference type="ARBA" id="ARBA00022729"/>
    </source>
</evidence>
<gene>
    <name evidence="3" type="ORF">I8Y00_005087</name>
</gene>
<keyword evidence="1" id="KW-0732">Signal</keyword>
<dbReference type="Gene3D" id="2.40.128.130">
    <property type="entry name" value="Autotransporter beta-domain"/>
    <property type="match status" value="1"/>
</dbReference>
<dbReference type="NCBIfam" id="TIGR02601">
    <property type="entry name" value="autotrns_rpt"/>
    <property type="match status" value="1"/>
</dbReference>
<dbReference type="RefSeq" id="WP_174349288.1">
    <property type="nucleotide sequence ID" value="NZ_JAAMQE010000001.1"/>
</dbReference>
<dbReference type="Pfam" id="PF03797">
    <property type="entry name" value="Autotransporter"/>
    <property type="match status" value="1"/>
</dbReference>
<protein>
    <submittedName>
        <fullName evidence="3">Autotransporter outer membrane beta-barrel domain-containing protein</fullName>
    </submittedName>
</protein>
<dbReference type="InterPro" id="IPR006315">
    <property type="entry name" value="OM_autotransptr_brl_dom"/>
</dbReference>
<organism evidence="3">
    <name type="scientific">Citrobacter farmeri</name>
    <dbReference type="NCBI Taxonomy" id="67824"/>
    <lineage>
        <taxon>Bacteria</taxon>
        <taxon>Pseudomonadati</taxon>
        <taxon>Pseudomonadota</taxon>
        <taxon>Gammaproteobacteria</taxon>
        <taxon>Enterobacterales</taxon>
        <taxon>Enterobacteriaceae</taxon>
        <taxon>Citrobacter</taxon>
    </lineage>
</organism>
<dbReference type="Pfam" id="PF18883">
    <property type="entry name" value="AC_1"/>
    <property type="match status" value="1"/>
</dbReference>
<dbReference type="SUPFAM" id="SSF103515">
    <property type="entry name" value="Autotransporter"/>
    <property type="match status" value="1"/>
</dbReference>
<accession>A0A8H9P0B1</accession>
<dbReference type="EMBL" id="DACSDU010000037">
    <property type="protein sequence ID" value="HAT1588679.1"/>
    <property type="molecule type" value="Genomic_DNA"/>
</dbReference>
<dbReference type="SMART" id="SM00869">
    <property type="entry name" value="Autotransporter"/>
    <property type="match status" value="1"/>
</dbReference>
<dbReference type="InterPro" id="IPR043990">
    <property type="entry name" value="AC_1"/>
</dbReference>
<comment type="caution">
    <text evidence="3">The sequence shown here is derived from an EMBL/GenBank/DDBJ whole genome shotgun (WGS) entry which is preliminary data.</text>
</comment>
<reference evidence="3" key="1">
    <citation type="journal article" date="2018" name="Genome Biol.">
        <title>SKESA: strategic k-mer extension for scrupulous assemblies.</title>
        <authorList>
            <person name="Souvorov A."/>
            <person name="Agarwala R."/>
            <person name="Lipman D.J."/>
        </authorList>
    </citation>
    <scope>NUCLEOTIDE SEQUENCE</scope>
    <source>
        <strain evidence="3">YDC697-2</strain>
    </source>
</reference>
<dbReference type="PANTHER" id="PTHR12338">
    <property type="entry name" value="AUTOTRANSPORTER"/>
    <property type="match status" value="1"/>
</dbReference>
<dbReference type="PANTHER" id="PTHR12338:SF5">
    <property type="entry name" value="ANTIGEN 43-RELATED"/>
    <property type="match status" value="1"/>
</dbReference>
<dbReference type="Proteomes" id="UP000864563">
    <property type="component" value="Unassembled WGS sequence"/>
</dbReference>
<dbReference type="SUPFAM" id="SSF51126">
    <property type="entry name" value="Pectin lyase-like"/>
    <property type="match status" value="1"/>
</dbReference>
<proteinExistence type="predicted"/>
<dbReference type="InterPro" id="IPR030895">
    <property type="entry name" value="T5SS_PEPC_rpt"/>
</dbReference>
<dbReference type="AlphaFoldDB" id="A0A8H9P0B1"/>
<dbReference type="NCBIfam" id="TIGR01414">
    <property type="entry name" value="autotrans_barl"/>
    <property type="match status" value="1"/>
</dbReference>
<evidence type="ECO:0000259" key="2">
    <source>
        <dbReference type="PROSITE" id="PS51208"/>
    </source>
</evidence>
<dbReference type="InterPro" id="IPR050909">
    <property type="entry name" value="Bact_Autotransporter_VF"/>
</dbReference>
<name>A0A8H9P0B1_9ENTR</name>
<dbReference type="GO" id="GO:0019867">
    <property type="term" value="C:outer membrane"/>
    <property type="evidence" value="ECO:0007669"/>
    <property type="project" value="InterPro"/>
</dbReference>
<dbReference type="InterPro" id="IPR005546">
    <property type="entry name" value="Autotransporte_beta"/>
</dbReference>
<sequence>MNVIQSGMNNTSCVDMKNSPPLPASIKSLSPLPVIPGLLLATSGLIAPTSLLAEAVRCESELATYCTEKKLKAANYVMATWTPTTPDSSVLINNNTQVILSAEENDEQGWREFGSLTVGKGTTGELTITGRTIKSSVGTIGDAAIGMVTLTKGAQWDLSGKNLFVGKNNGDGRLIVKEGSQISSIGELRIGEFYAEAKGMTTIEGANSAVSSSWAVVGDQAEGRVDILNGGQLSVYRHMNIGYVGKTLNANRKGNGVVNIDGENSLLEVGTSLILGGFDVSPNDARGELNISNGGKIKVAEKIRLGIGTGSTATINIGGKPGEAAQQAGDVETPLIILSDTNQNNSTATLNFNHTSDDYTLRTAIKGYGNVNHCGPGTTLLSGDNRYNGNTHISRGTLRAGSGTGFSPSSDFTVAQGATLELNGYSQTIQSLQLDGTLSFGGPLPNRDILAMSSNVLMVRGDYTSDNGLLILNTAQDQVQQKPVVNQLSVSGNTAGTTRVVLKELGSVTLGDLNGARVVQVAGDSAGEFAAQNRLVAGAYDYALLRGVESENDDGIVDSNHWYLVNTWAPVDDTDPVDDPDHIIEPKEDEQAPLPAPTPGIERSSAVVMRPEMGAYLANKRAANTLFATRLHDRLGETQYIDPITGEARVTSMWLRNVGGHTRFHDRTGQLSSQNHRYVVQIGGDLAQWSSGLEDRWHLGVMTGYANSQSNTRSALSHYRADGTISGYSAGLYATWYADNAAKEGTWIDAWVLYNWLDNTVRGESLAEEHYRSKGMTASLEMGHTVKLVEQPQMSYWLQPQAQLIWMGVSADDHLEDNGTWVRDKGKGNLHSRLGVKAFMQGYSIRDEGKNRLFQPFVEMNWLHNTRNDTVLMNEISGSVDGAKNIAELRTGVEAKINWRMHLWGNIGQQIGSDGFSDTQAVLGLKVLF</sequence>
<feature type="domain" description="Autotransporter" evidence="2">
    <location>
        <begin position="646"/>
        <end position="929"/>
    </location>
</feature>
<dbReference type="CDD" id="cd01344">
    <property type="entry name" value="PL2_Passenger_AT"/>
    <property type="match status" value="1"/>
</dbReference>
<dbReference type="InterPro" id="IPR036709">
    <property type="entry name" value="Autotransporte_beta_dom_sf"/>
</dbReference>
<dbReference type="NCBIfam" id="TIGR04393">
    <property type="entry name" value="rpt_T5SS_PEPC"/>
    <property type="match status" value="1"/>
</dbReference>